<dbReference type="GO" id="GO:0042121">
    <property type="term" value="P:alginic acid biosynthetic process"/>
    <property type="evidence" value="ECO:0007669"/>
    <property type="project" value="InterPro"/>
</dbReference>
<dbReference type="PANTHER" id="PTHR13285:SF18">
    <property type="entry name" value="PROTEIN-CYSTEINE N-PALMITOYLTRANSFERASE RASP"/>
    <property type="match status" value="1"/>
</dbReference>
<evidence type="ECO:0000256" key="3">
    <source>
        <dbReference type="ARBA" id="ARBA00022475"/>
    </source>
</evidence>
<evidence type="ECO:0000256" key="7">
    <source>
        <dbReference type="PIRNR" id="PIRNR016636"/>
    </source>
</evidence>
<dbReference type="InterPro" id="IPR024194">
    <property type="entry name" value="Ac/AlaTfrase_AlgI/DltB"/>
</dbReference>
<keyword evidence="7" id="KW-0012">Acyltransferase</keyword>
<feature type="transmembrane region" description="Helical" evidence="8">
    <location>
        <begin position="75"/>
        <end position="93"/>
    </location>
</feature>
<dbReference type="InterPro" id="IPR004299">
    <property type="entry name" value="MBOAT_fam"/>
</dbReference>
<keyword evidence="6 7" id="KW-0472">Membrane</keyword>
<proteinExistence type="inferred from homology"/>
<feature type="transmembrane region" description="Helical" evidence="8">
    <location>
        <begin position="395"/>
        <end position="417"/>
    </location>
</feature>
<dbReference type="Proteomes" id="UP000239872">
    <property type="component" value="Unassembled WGS sequence"/>
</dbReference>
<dbReference type="PANTHER" id="PTHR13285">
    <property type="entry name" value="ACYLTRANSFERASE"/>
    <property type="match status" value="1"/>
</dbReference>
<dbReference type="Pfam" id="PF03062">
    <property type="entry name" value="MBOAT"/>
    <property type="match status" value="1"/>
</dbReference>
<evidence type="ECO:0000256" key="1">
    <source>
        <dbReference type="ARBA" id="ARBA00004651"/>
    </source>
</evidence>
<comment type="similarity">
    <text evidence="2 7">Belongs to the membrane-bound acyltransferase family.</text>
</comment>
<dbReference type="InterPro" id="IPR051085">
    <property type="entry name" value="MB_O-acyltransferase"/>
</dbReference>
<comment type="caution">
    <text evidence="9">The sequence shown here is derived from an EMBL/GenBank/DDBJ whole genome shotgun (WGS) entry which is preliminary data.</text>
</comment>
<reference evidence="9 10" key="1">
    <citation type="submission" date="2018-01" db="EMBL/GenBank/DDBJ databases">
        <title>A novel member of the phylum Bacteroidetes isolated from glacier ice.</title>
        <authorList>
            <person name="Liu Q."/>
            <person name="Xin Y.-H."/>
        </authorList>
    </citation>
    <scope>NUCLEOTIDE SEQUENCE [LARGE SCALE GENOMIC DNA]</scope>
    <source>
        <strain evidence="9 10">RB1R16</strain>
    </source>
</reference>
<evidence type="ECO:0000256" key="8">
    <source>
        <dbReference type="SAM" id="Phobius"/>
    </source>
</evidence>
<accession>A0A2S7SYC1</accession>
<keyword evidence="7" id="KW-0808">Transferase</keyword>
<evidence type="ECO:0000256" key="4">
    <source>
        <dbReference type="ARBA" id="ARBA00022692"/>
    </source>
</evidence>
<dbReference type="OrthoDB" id="9805788at2"/>
<sequence>MLFNSLQFLVFFMVVTLLYYRMPQQKQRVWLLLIASCYFYMSFVPKYLLILAGTIVIDYVAGIVIGSSEGRKRKAWLTVSIIVNVGILVFFKYTNFFLDTVAPAIKPLFPHAHIPYLDIVLPIGLSFHTFQAMSYTIEVYRGKQPPERNFIVYALYVMFYPQLVAGPIERPQNILPQLHERKEYKWDNVKEGLARMLWGFFKKVVIADRLSLVVDYAYGHTGLSPWAMWVGAMFYSFQIYCDFSGYSDIALGAARVMGVKLMENFKQPYISRSITEFWTRWHISLSSWFRDYVYIPLGGSRKSEIRRKINVFIVFLLSGIWHGANFTFIIWGMLHGLLVTLLPNRGSKKARLWSAVLFGIINFLVVTLCWVFFRAQSVGVAISYLKGMFAIGKGVTFYGLNTMEMWLCVLLVGILMVREYKFRRHLIRSDAGFAAYCAVMVAACYFLGVFGENQFIYFQF</sequence>
<dbReference type="GO" id="GO:0005886">
    <property type="term" value="C:plasma membrane"/>
    <property type="evidence" value="ECO:0007669"/>
    <property type="project" value="UniProtKB-SubCell"/>
</dbReference>
<keyword evidence="3 7" id="KW-1003">Cell membrane</keyword>
<dbReference type="PIRSF" id="PIRSF500217">
    <property type="entry name" value="AlgI"/>
    <property type="match status" value="1"/>
</dbReference>
<dbReference type="PIRSF" id="PIRSF016636">
    <property type="entry name" value="AlgI_DltB"/>
    <property type="match status" value="1"/>
</dbReference>
<feature type="transmembrane region" description="Helical" evidence="8">
    <location>
        <begin position="352"/>
        <end position="375"/>
    </location>
</feature>
<comment type="subcellular location">
    <subcellularLocation>
        <location evidence="1">Cell membrane</location>
        <topology evidence="1">Multi-pass membrane protein</topology>
    </subcellularLocation>
</comment>
<dbReference type="EMBL" id="PPSL01000002">
    <property type="protein sequence ID" value="PQJ11698.1"/>
    <property type="molecule type" value="Genomic_DNA"/>
</dbReference>
<feature type="transmembrane region" description="Helical" evidence="8">
    <location>
        <begin position="50"/>
        <end position="68"/>
    </location>
</feature>
<protein>
    <submittedName>
        <fullName evidence="9">MBOAT family protein</fullName>
    </submittedName>
</protein>
<dbReference type="InterPro" id="IPR028362">
    <property type="entry name" value="AlgI"/>
</dbReference>
<keyword evidence="5 8" id="KW-1133">Transmembrane helix</keyword>
<gene>
    <name evidence="9" type="ORF">CJD36_007850</name>
</gene>
<feature type="transmembrane region" description="Helical" evidence="8">
    <location>
        <begin position="311"/>
        <end position="340"/>
    </location>
</feature>
<evidence type="ECO:0000256" key="2">
    <source>
        <dbReference type="ARBA" id="ARBA00010323"/>
    </source>
</evidence>
<dbReference type="GO" id="GO:0016746">
    <property type="term" value="F:acyltransferase activity"/>
    <property type="evidence" value="ECO:0007669"/>
    <property type="project" value="UniProtKB-KW"/>
</dbReference>
<feature type="transmembrane region" description="Helical" evidence="8">
    <location>
        <begin position="429"/>
        <end position="450"/>
    </location>
</feature>
<name>A0A2S7SYC1_9BACT</name>
<evidence type="ECO:0000313" key="9">
    <source>
        <dbReference type="EMBL" id="PQJ11698.1"/>
    </source>
</evidence>
<evidence type="ECO:0000256" key="6">
    <source>
        <dbReference type="ARBA" id="ARBA00023136"/>
    </source>
</evidence>
<evidence type="ECO:0000313" key="10">
    <source>
        <dbReference type="Proteomes" id="UP000239872"/>
    </source>
</evidence>
<organism evidence="9 10">
    <name type="scientific">Flavipsychrobacter stenotrophus</name>
    <dbReference type="NCBI Taxonomy" id="2077091"/>
    <lineage>
        <taxon>Bacteria</taxon>
        <taxon>Pseudomonadati</taxon>
        <taxon>Bacteroidota</taxon>
        <taxon>Chitinophagia</taxon>
        <taxon>Chitinophagales</taxon>
        <taxon>Chitinophagaceae</taxon>
        <taxon>Flavipsychrobacter</taxon>
    </lineage>
</organism>
<dbReference type="AlphaFoldDB" id="A0A2S7SYC1"/>
<feature type="transmembrane region" description="Helical" evidence="8">
    <location>
        <begin position="6"/>
        <end position="22"/>
    </location>
</feature>
<keyword evidence="10" id="KW-1185">Reference proteome</keyword>
<evidence type="ECO:0000256" key="5">
    <source>
        <dbReference type="ARBA" id="ARBA00022989"/>
    </source>
</evidence>
<keyword evidence="4 8" id="KW-0812">Transmembrane</keyword>